<evidence type="ECO:0000256" key="2">
    <source>
        <dbReference type="ARBA" id="ARBA00022846"/>
    </source>
</evidence>
<evidence type="ECO:0000313" key="11">
    <source>
        <dbReference type="Proteomes" id="UP001652700"/>
    </source>
</evidence>
<evidence type="ECO:0000256" key="6">
    <source>
        <dbReference type="ARBA" id="ARBA00034116"/>
    </source>
</evidence>
<proteinExistence type="inferred from homology"/>
<dbReference type="PANTHER" id="PTHR15504:SF0">
    <property type="entry name" value="CILIA- AND FLAGELLA-ASSOCIATED PROTEIN 45"/>
    <property type="match status" value="1"/>
</dbReference>
<evidence type="ECO:0000313" key="10">
    <source>
        <dbReference type="EnsemblMetazoa" id="XP_028131089.1"/>
    </source>
</evidence>
<evidence type="ECO:0000256" key="4">
    <source>
        <dbReference type="ARBA" id="ARBA00023069"/>
    </source>
</evidence>
<dbReference type="PANTHER" id="PTHR15504">
    <property type="entry name" value="NASOPHARYNGEAL EPITHELIUM SPECIFIC PROTEIN 1"/>
    <property type="match status" value="1"/>
</dbReference>
<gene>
    <name evidence="12" type="primary">LOC114326833</name>
</gene>
<feature type="coiled-coil region" evidence="8">
    <location>
        <begin position="435"/>
        <end position="462"/>
    </location>
</feature>
<evidence type="ECO:0000259" key="9">
    <source>
        <dbReference type="Pfam" id="PF13868"/>
    </source>
</evidence>
<dbReference type="InParanoid" id="A0A6P7F5S6"/>
<dbReference type="Proteomes" id="UP001652700">
    <property type="component" value="Unplaced"/>
</dbReference>
<evidence type="ECO:0000313" key="12">
    <source>
        <dbReference type="RefSeq" id="XP_028131089.1"/>
    </source>
</evidence>
<dbReference type="Pfam" id="PF13868">
    <property type="entry name" value="TPH"/>
    <property type="match status" value="1"/>
</dbReference>
<reference evidence="10" key="2">
    <citation type="submission" date="2025-05" db="UniProtKB">
        <authorList>
            <consortium name="EnsemblMetazoa"/>
        </authorList>
    </citation>
    <scope>IDENTIFICATION</scope>
</reference>
<dbReference type="FunCoup" id="A0A6P7F5S6">
    <property type="interactions" value="4"/>
</dbReference>
<comment type="similarity">
    <text evidence="6">Belongs to the CFAP45 family.</text>
</comment>
<dbReference type="GeneID" id="114326833"/>
<organism evidence="12">
    <name type="scientific">Diabrotica virgifera virgifera</name>
    <name type="common">western corn rootworm</name>
    <dbReference type="NCBI Taxonomy" id="50390"/>
    <lineage>
        <taxon>Eukaryota</taxon>
        <taxon>Metazoa</taxon>
        <taxon>Ecdysozoa</taxon>
        <taxon>Arthropoda</taxon>
        <taxon>Hexapoda</taxon>
        <taxon>Insecta</taxon>
        <taxon>Pterygota</taxon>
        <taxon>Neoptera</taxon>
        <taxon>Endopterygota</taxon>
        <taxon>Coleoptera</taxon>
        <taxon>Polyphaga</taxon>
        <taxon>Cucujiformia</taxon>
        <taxon>Chrysomeloidea</taxon>
        <taxon>Chrysomelidae</taxon>
        <taxon>Galerucinae</taxon>
        <taxon>Diabroticina</taxon>
        <taxon>Diabroticites</taxon>
        <taxon>Diabrotica</taxon>
    </lineage>
</organism>
<evidence type="ECO:0000256" key="8">
    <source>
        <dbReference type="SAM" id="Coils"/>
    </source>
</evidence>
<dbReference type="AlphaFoldDB" id="A0A6P7F5S6"/>
<accession>A0A6P7F5S6</accession>
<keyword evidence="11" id="KW-1185">Reference proteome</keyword>
<dbReference type="KEGG" id="dvv:114326833"/>
<evidence type="ECO:0000256" key="7">
    <source>
        <dbReference type="ARBA" id="ARBA00034142"/>
    </source>
</evidence>
<sequence>MTPTGKNSSSRRKGDHTLQECNHKLHGVYIHYKPSKATEAKVTVQKIDNFLTRELIVPDRAPIDTPAILTTNEFKRLEKQAKVMTLNEKMQMIQDAEKQRNQIQQESLARKDWLMKTQKTQKALPGTKLEAVESEATKKNLYLVKRSEELMIEQDDKVKQANKIILATKCRAIRNAQIAEKKLIEKQLQEENERLEKIMEQTRQRAVYAEEKRKQEAEIRKERYIHEVEEQVKENEMNQLIQAEKIEEESRMINKALIAWQKDEEKKMIEKHEIQLQIREDFKRANEESEYYKALREEEDKISDMRIVDFMRRKQQREEAIEKKKALDKATKEREIARMAENQAKSQDIKALMDELNALRAQEEKEKEWREKEKMEAMIKQKTIDDLKQSRAKQIEDIRKAQAVALARDEEAFMKVVTRQKLLHEQDVEKQRKRKEDTEKHRKYLLRQINNKEKERIQYQQEKFEDGKAQRQEYIVKDRQIKEYLDQKIQNLRGINIPENYIRDIERQMRFIKN</sequence>
<keyword evidence="4" id="KW-0969">Cilium</keyword>
<keyword evidence="2" id="KW-0282">Flagellum</keyword>
<keyword evidence="3 8" id="KW-0175">Coiled coil</keyword>
<name>A0A6P7F5S6_DIAVI</name>
<dbReference type="InterPro" id="IPR033253">
    <property type="entry name" value="CFAP45"/>
</dbReference>
<protein>
    <recommendedName>
        <fullName evidence="7">Cilia- and flagella-associated protein 45</fullName>
    </recommendedName>
</protein>
<reference evidence="12" key="1">
    <citation type="submission" date="2025-04" db="UniProtKB">
        <authorList>
            <consortium name="RefSeq"/>
        </authorList>
    </citation>
    <scope>IDENTIFICATION</scope>
    <source>
        <tissue evidence="12">Whole insect</tissue>
    </source>
</reference>
<feature type="domain" description="Trichohyalin-plectin-homology" evidence="9">
    <location>
        <begin position="153"/>
        <end position="498"/>
    </location>
</feature>
<dbReference type="InterPro" id="IPR043597">
    <property type="entry name" value="TPH_dom"/>
</dbReference>
<dbReference type="OrthoDB" id="1902038at2759"/>
<dbReference type="EnsemblMetazoa" id="XM_028275288.2">
    <property type="protein sequence ID" value="XP_028131089.1"/>
    <property type="gene ID" value="LOC114326833"/>
</dbReference>
<comment type="subcellular location">
    <subcellularLocation>
        <location evidence="1">Cell projection</location>
        <location evidence="1">Cilium</location>
        <location evidence="1">Flagellum</location>
    </subcellularLocation>
</comment>
<feature type="coiled-coil region" evidence="8">
    <location>
        <begin position="313"/>
        <end position="404"/>
    </location>
</feature>
<evidence type="ECO:0000256" key="3">
    <source>
        <dbReference type="ARBA" id="ARBA00023054"/>
    </source>
</evidence>
<dbReference type="GO" id="GO:0031514">
    <property type="term" value="C:motile cilium"/>
    <property type="evidence" value="ECO:0007669"/>
    <property type="project" value="UniProtKB-SubCell"/>
</dbReference>
<evidence type="ECO:0000256" key="5">
    <source>
        <dbReference type="ARBA" id="ARBA00023273"/>
    </source>
</evidence>
<feature type="coiled-coil region" evidence="8">
    <location>
        <begin position="174"/>
        <end position="234"/>
    </location>
</feature>
<keyword evidence="5" id="KW-0966">Cell projection</keyword>
<dbReference type="RefSeq" id="XP_028131089.1">
    <property type="nucleotide sequence ID" value="XM_028275288.1"/>
</dbReference>
<evidence type="ECO:0000256" key="1">
    <source>
        <dbReference type="ARBA" id="ARBA00004230"/>
    </source>
</evidence>